<evidence type="ECO:0000313" key="2">
    <source>
        <dbReference type="EMBL" id="CAK8684968.1"/>
    </source>
</evidence>
<comment type="caution">
    <text evidence="2">The sequence shown here is derived from an EMBL/GenBank/DDBJ whole genome shotgun (WGS) entry which is preliminary data.</text>
</comment>
<gene>
    <name evidence="2" type="ORF">CVLEPA_LOCUS16136</name>
</gene>
<dbReference type="Proteomes" id="UP001642483">
    <property type="component" value="Unassembled WGS sequence"/>
</dbReference>
<organism evidence="2 3">
    <name type="scientific">Clavelina lepadiformis</name>
    <name type="common">Light-bulb sea squirt</name>
    <name type="synonym">Ascidia lepadiformis</name>
    <dbReference type="NCBI Taxonomy" id="159417"/>
    <lineage>
        <taxon>Eukaryota</taxon>
        <taxon>Metazoa</taxon>
        <taxon>Chordata</taxon>
        <taxon>Tunicata</taxon>
        <taxon>Ascidiacea</taxon>
        <taxon>Aplousobranchia</taxon>
        <taxon>Clavelinidae</taxon>
        <taxon>Clavelina</taxon>
    </lineage>
</organism>
<feature type="transmembrane region" description="Helical" evidence="1">
    <location>
        <begin position="16"/>
        <end position="37"/>
    </location>
</feature>
<keyword evidence="1" id="KW-0812">Transmembrane</keyword>
<protein>
    <submittedName>
        <fullName evidence="2">Uncharacterized protein</fullName>
    </submittedName>
</protein>
<evidence type="ECO:0000313" key="3">
    <source>
        <dbReference type="Proteomes" id="UP001642483"/>
    </source>
</evidence>
<dbReference type="EMBL" id="CAWYQH010000098">
    <property type="protein sequence ID" value="CAK8684968.1"/>
    <property type="molecule type" value="Genomic_DNA"/>
</dbReference>
<name>A0ABP0FZE7_CLALP</name>
<keyword evidence="1" id="KW-1133">Transmembrane helix</keyword>
<keyword evidence="3" id="KW-1185">Reference proteome</keyword>
<proteinExistence type="predicted"/>
<evidence type="ECO:0000256" key="1">
    <source>
        <dbReference type="SAM" id="Phobius"/>
    </source>
</evidence>
<accession>A0ABP0FZE7</accession>
<dbReference type="Gene3D" id="1.20.1250.20">
    <property type="entry name" value="MFS general substrate transporter like domains"/>
    <property type="match status" value="1"/>
</dbReference>
<reference evidence="2 3" key="1">
    <citation type="submission" date="2024-02" db="EMBL/GenBank/DDBJ databases">
        <authorList>
            <person name="Daric V."/>
            <person name="Darras S."/>
        </authorList>
    </citation>
    <scope>NUCLEOTIDE SEQUENCE [LARGE SCALE GENOMIC DNA]</scope>
</reference>
<dbReference type="InterPro" id="IPR036259">
    <property type="entry name" value="MFS_trans_sf"/>
</dbReference>
<dbReference type="SUPFAM" id="SSF103473">
    <property type="entry name" value="MFS general substrate transporter"/>
    <property type="match status" value="1"/>
</dbReference>
<keyword evidence="1" id="KW-0472">Membrane</keyword>
<sequence length="104" mass="11608">MVMVVCSNMDVVKASVFRYLTAFFDFVTTVAGFSLVAEITKTELRIATGLGYNAAFGAGCMIFSLLGYVWRDWRQLETAISMSILPLIPLAWLMPESPRYIVVN</sequence>
<feature type="transmembrane region" description="Helical" evidence="1">
    <location>
        <begin position="49"/>
        <end position="70"/>
    </location>
</feature>